<proteinExistence type="predicted"/>
<comment type="caution">
    <text evidence="2">The sequence shown here is derived from an EMBL/GenBank/DDBJ whole genome shotgun (WGS) entry which is preliminary data.</text>
</comment>
<dbReference type="InterPro" id="IPR012171">
    <property type="entry name" value="Fatty_acid_desaturase"/>
</dbReference>
<name>A0A2N0AJY8_9LEPT</name>
<gene>
    <name evidence="2" type="ORF">CH364_11230</name>
</gene>
<evidence type="ECO:0000259" key="1">
    <source>
        <dbReference type="Pfam" id="PF00487"/>
    </source>
</evidence>
<dbReference type="PANTHER" id="PTHR19353:SF84">
    <property type="entry name" value="ACYL-COA DELTA-9-DESATURASE, DESB"/>
    <property type="match status" value="1"/>
</dbReference>
<dbReference type="CDD" id="cd03506">
    <property type="entry name" value="Delta6-FADS-like"/>
    <property type="match status" value="1"/>
</dbReference>
<protein>
    <submittedName>
        <fullName evidence="2">Acyl-CoA desaturase</fullName>
    </submittedName>
</protein>
<dbReference type="OrthoDB" id="104711at2"/>
<accession>A0A2N0AJY8</accession>
<dbReference type="GO" id="GO:0016717">
    <property type="term" value="F:oxidoreductase activity, acting on paired donors, with oxidation of a pair of donors resulting in the reduction of molecular oxygen to two molecules of water"/>
    <property type="evidence" value="ECO:0007669"/>
    <property type="project" value="TreeGrafter"/>
</dbReference>
<dbReference type="InterPro" id="IPR005804">
    <property type="entry name" value="FA_desaturase_dom"/>
</dbReference>
<dbReference type="RefSeq" id="WP_100743978.1">
    <property type="nucleotide sequence ID" value="NZ_NPDW01000002.1"/>
</dbReference>
<reference evidence="2 3" key="1">
    <citation type="submission" date="2017-07" db="EMBL/GenBank/DDBJ databases">
        <title>Leptospira spp. isolated from tropical soils.</title>
        <authorList>
            <person name="Thibeaux R."/>
            <person name="Iraola G."/>
            <person name="Ferres I."/>
            <person name="Bierque E."/>
            <person name="Girault D."/>
            <person name="Soupe-Gilbert M.-E."/>
            <person name="Picardeau M."/>
            <person name="Goarant C."/>
        </authorList>
    </citation>
    <scope>NUCLEOTIDE SEQUENCE [LARGE SCALE GENOMIC DNA]</scope>
    <source>
        <strain evidence="2 3">FH2-B-A1</strain>
    </source>
</reference>
<dbReference type="Pfam" id="PF00487">
    <property type="entry name" value="FA_desaturase"/>
    <property type="match status" value="1"/>
</dbReference>
<keyword evidence="3" id="KW-1185">Reference proteome</keyword>
<dbReference type="GO" id="GO:0016020">
    <property type="term" value="C:membrane"/>
    <property type="evidence" value="ECO:0007669"/>
    <property type="project" value="TreeGrafter"/>
</dbReference>
<dbReference type="GO" id="GO:0006629">
    <property type="term" value="P:lipid metabolic process"/>
    <property type="evidence" value="ECO:0007669"/>
    <property type="project" value="InterPro"/>
</dbReference>
<dbReference type="AlphaFoldDB" id="A0A2N0AJY8"/>
<dbReference type="PANTHER" id="PTHR19353">
    <property type="entry name" value="FATTY ACID DESATURASE 2"/>
    <property type="match status" value="1"/>
</dbReference>
<evidence type="ECO:0000313" key="2">
    <source>
        <dbReference type="EMBL" id="PJZ84577.1"/>
    </source>
</evidence>
<sequence>MKTISKKLNKEEIEAFGNEVEALREEVMSKVGKEDADHIRFIYKTYRYTEILGRGLIHFSFEPISFVAGTLLLATSKIINNMELGHNVLHGQYDWMNDPRFNSRTFEWDIVCDAHQWKFYHNYMHHTFTNVLNKDHDYGYNFTRLTEGQKWKPVHLTQPFTNLFLAMNFQWGIGAHGFRVEHLEIPKKQRNKRTLKDFKKVFFKKIELQVVKDYLLFPVLAGLNFPKIILGNMIANLIRNLWTYAVIFCGHFTENAESFSTEEIVGESKAQWYLRQLKGSSNLDGSKLFYTMTGHLSHQIEHHMFPGMPAKRYREVAPRLKEICAKYGQHYNTGSFLKQFASVWKRIIAYSFPDSIAGKLMGNRKVYLEPTGMITQPSFQISLPAKEKSVTLT</sequence>
<evidence type="ECO:0000313" key="3">
    <source>
        <dbReference type="Proteomes" id="UP000232145"/>
    </source>
</evidence>
<dbReference type="Proteomes" id="UP000232145">
    <property type="component" value="Unassembled WGS sequence"/>
</dbReference>
<organism evidence="2 3">
    <name type="scientific">Leptospira harrisiae</name>
    <dbReference type="NCBI Taxonomy" id="2023189"/>
    <lineage>
        <taxon>Bacteria</taxon>
        <taxon>Pseudomonadati</taxon>
        <taxon>Spirochaetota</taxon>
        <taxon>Spirochaetia</taxon>
        <taxon>Leptospirales</taxon>
        <taxon>Leptospiraceae</taxon>
        <taxon>Leptospira</taxon>
    </lineage>
</organism>
<dbReference type="EMBL" id="NPDX01000002">
    <property type="protein sequence ID" value="PJZ84577.1"/>
    <property type="molecule type" value="Genomic_DNA"/>
</dbReference>
<feature type="domain" description="Fatty acid desaturase" evidence="1">
    <location>
        <begin position="67"/>
        <end position="333"/>
    </location>
</feature>